<feature type="transmembrane region" description="Helical" evidence="5">
    <location>
        <begin position="81"/>
        <end position="101"/>
    </location>
</feature>
<protein>
    <submittedName>
        <fullName evidence="7">Predicted arabinose efflux permease, MFS family</fullName>
    </submittedName>
</protein>
<evidence type="ECO:0000256" key="2">
    <source>
        <dbReference type="ARBA" id="ARBA00022692"/>
    </source>
</evidence>
<feature type="transmembrane region" description="Helical" evidence="5">
    <location>
        <begin position="168"/>
        <end position="188"/>
    </location>
</feature>
<organism evidence="7 8">
    <name type="scientific">Corynebacterium appendicis CIP 107643</name>
    <dbReference type="NCBI Taxonomy" id="1161099"/>
    <lineage>
        <taxon>Bacteria</taxon>
        <taxon>Bacillati</taxon>
        <taxon>Actinomycetota</taxon>
        <taxon>Actinomycetes</taxon>
        <taxon>Mycobacteriales</taxon>
        <taxon>Corynebacteriaceae</taxon>
        <taxon>Corynebacterium</taxon>
    </lineage>
</organism>
<dbReference type="Gene3D" id="1.20.1250.20">
    <property type="entry name" value="MFS general substrate transporter like domains"/>
    <property type="match status" value="1"/>
</dbReference>
<accession>A0A1N7ITZ2</accession>
<feature type="transmembrane region" description="Helical" evidence="5">
    <location>
        <begin position="262"/>
        <end position="285"/>
    </location>
</feature>
<feature type="transmembrane region" description="Helical" evidence="5">
    <location>
        <begin position="297"/>
        <end position="317"/>
    </location>
</feature>
<evidence type="ECO:0000256" key="1">
    <source>
        <dbReference type="ARBA" id="ARBA00004651"/>
    </source>
</evidence>
<keyword evidence="4 5" id="KW-0472">Membrane</keyword>
<feature type="transmembrane region" description="Helical" evidence="5">
    <location>
        <begin position="391"/>
        <end position="414"/>
    </location>
</feature>
<evidence type="ECO:0000256" key="4">
    <source>
        <dbReference type="ARBA" id="ARBA00023136"/>
    </source>
</evidence>
<dbReference type="GO" id="GO:0022857">
    <property type="term" value="F:transmembrane transporter activity"/>
    <property type="evidence" value="ECO:0007669"/>
    <property type="project" value="InterPro"/>
</dbReference>
<dbReference type="Pfam" id="PF07690">
    <property type="entry name" value="MFS_1"/>
    <property type="match status" value="1"/>
</dbReference>
<dbReference type="PROSITE" id="PS50850">
    <property type="entry name" value="MFS"/>
    <property type="match status" value="1"/>
</dbReference>
<dbReference type="GO" id="GO:0005886">
    <property type="term" value="C:plasma membrane"/>
    <property type="evidence" value="ECO:0007669"/>
    <property type="project" value="UniProtKB-SubCell"/>
</dbReference>
<keyword evidence="8" id="KW-1185">Reference proteome</keyword>
<dbReference type="CDD" id="cd17321">
    <property type="entry name" value="MFS_MMR_MDR_like"/>
    <property type="match status" value="1"/>
</dbReference>
<feature type="transmembrane region" description="Helical" evidence="5">
    <location>
        <begin position="351"/>
        <end position="370"/>
    </location>
</feature>
<dbReference type="InterPro" id="IPR011701">
    <property type="entry name" value="MFS"/>
</dbReference>
<feature type="transmembrane region" description="Helical" evidence="5">
    <location>
        <begin position="107"/>
        <end position="128"/>
    </location>
</feature>
<dbReference type="SUPFAM" id="SSF103473">
    <property type="entry name" value="MFS general substrate transporter"/>
    <property type="match status" value="1"/>
</dbReference>
<dbReference type="Proteomes" id="UP000186292">
    <property type="component" value="Unassembled WGS sequence"/>
</dbReference>
<dbReference type="PANTHER" id="PTHR42718">
    <property type="entry name" value="MAJOR FACILITATOR SUPERFAMILY MULTIDRUG TRANSPORTER MFSC"/>
    <property type="match status" value="1"/>
</dbReference>
<proteinExistence type="predicted"/>
<evidence type="ECO:0000313" key="8">
    <source>
        <dbReference type="Proteomes" id="UP000186292"/>
    </source>
</evidence>
<dbReference type="AlphaFoldDB" id="A0A1N7ITZ2"/>
<feature type="transmembrane region" description="Helical" evidence="5">
    <location>
        <begin position="326"/>
        <end position="345"/>
    </location>
</feature>
<feature type="transmembrane region" description="Helical" evidence="5">
    <location>
        <begin position="21"/>
        <end position="45"/>
    </location>
</feature>
<dbReference type="EMBL" id="FTOF01000002">
    <property type="protein sequence ID" value="SIS40544.1"/>
    <property type="molecule type" value="Genomic_DNA"/>
</dbReference>
<dbReference type="STRING" id="1161099.SAMN05444817_10258"/>
<reference evidence="8" key="1">
    <citation type="submission" date="2017-01" db="EMBL/GenBank/DDBJ databases">
        <authorList>
            <person name="Varghese N."/>
            <person name="Submissions S."/>
        </authorList>
    </citation>
    <scope>NUCLEOTIDE SEQUENCE [LARGE SCALE GENOMIC DNA]</scope>
    <source>
        <strain evidence="8">DSM 44531</strain>
    </source>
</reference>
<keyword evidence="2 5" id="KW-0812">Transmembrane</keyword>
<sequence>MSASTAWPQLLKPAVNPWNTLAALAAGYFLVLIDQGFMPVITPLLPFDVGNAVWLTSVYLLCTVAPMPATGRLGDAYGQRCVFLVGLAIYVAALVFAGTSWSFGSLVVARGLQGFGAAVFLPQAFGLIPRVFSEDTQGRAFAVWGVIGSVASLIGPVAGGAIAEFSGWRTAFFVQAGLGGAALIAGLFALPKLPAGEQRLYLLPVLLSFGGLGCLVYGIQFGQWLALVLGIVLLASLVVAAHNGEDHGFLPVELMRDRSFALGAVGVAAMGFTVASMFIPLMYWLQTVAGASPTASGVITAPMSVFALVLTPVAGYLTDRRDPGKLCVAGFTVCAAGLGLAIALIEASAGVWWFMGVTSLLGIGGAFVWAPNAAVTMRGIAEHQTGAASGLYNTARQVGSVLGVALVGLVLAGGEIEDTAGWAIALPTVAMLVGAAASVPLRARNHASSGASDSNV</sequence>
<evidence type="ECO:0000256" key="5">
    <source>
        <dbReference type="SAM" id="Phobius"/>
    </source>
</evidence>
<feature type="transmembrane region" description="Helical" evidence="5">
    <location>
        <begin position="51"/>
        <end position="69"/>
    </location>
</feature>
<comment type="subcellular location">
    <subcellularLocation>
        <location evidence="1">Cell membrane</location>
        <topology evidence="1">Multi-pass membrane protein</topology>
    </subcellularLocation>
</comment>
<evidence type="ECO:0000256" key="3">
    <source>
        <dbReference type="ARBA" id="ARBA00022989"/>
    </source>
</evidence>
<evidence type="ECO:0000259" key="6">
    <source>
        <dbReference type="PROSITE" id="PS50850"/>
    </source>
</evidence>
<feature type="transmembrane region" description="Helical" evidence="5">
    <location>
        <begin position="224"/>
        <end position="241"/>
    </location>
</feature>
<dbReference type="InterPro" id="IPR036259">
    <property type="entry name" value="MFS_trans_sf"/>
</dbReference>
<evidence type="ECO:0000313" key="7">
    <source>
        <dbReference type="EMBL" id="SIS40544.1"/>
    </source>
</evidence>
<feature type="transmembrane region" description="Helical" evidence="5">
    <location>
        <begin position="200"/>
        <end position="218"/>
    </location>
</feature>
<dbReference type="PANTHER" id="PTHR42718:SF42">
    <property type="entry name" value="EXPORT PROTEIN"/>
    <property type="match status" value="1"/>
</dbReference>
<dbReference type="RefSeq" id="WP_076598411.1">
    <property type="nucleotide sequence ID" value="NZ_CP046976.1"/>
</dbReference>
<dbReference type="InterPro" id="IPR020846">
    <property type="entry name" value="MFS_dom"/>
</dbReference>
<dbReference type="Gene3D" id="1.20.1720.10">
    <property type="entry name" value="Multidrug resistance protein D"/>
    <property type="match status" value="1"/>
</dbReference>
<feature type="domain" description="Major facilitator superfamily (MFS) profile" evidence="6">
    <location>
        <begin position="15"/>
        <end position="446"/>
    </location>
</feature>
<feature type="transmembrane region" description="Helical" evidence="5">
    <location>
        <begin position="140"/>
        <end position="162"/>
    </location>
</feature>
<feature type="transmembrane region" description="Helical" evidence="5">
    <location>
        <begin position="420"/>
        <end position="439"/>
    </location>
</feature>
<name>A0A1N7ITZ2_9CORY</name>
<keyword evidence="3 5" id="KW-1133">Transmembrane helix</keyword>
<gene>
    <name evidence="7" type="ORF">SAMN05444817_10258</name>
</gene>